<dbReference type="EMBL" id="JACIGO010000008">
    <property type="protein sequence ID" value="MBB4293128.1"/>
    <property type="molecule type" value="Genomic_DNA"/>
</dbReference>
<dbReference type="Gene3D" id="3.30.429.10">
    <property type="entry name" value="Macrophage Migration Inhibitory Factor"/>
    <property type="match status" value="1"/>
</dbReference>
<dbReference type="InterPro" id="IPR014347">
    <property type="entry name" value="Tautomerase/MIF_sf"/>
</dbReference>
<sequence length="68" mass="8086">MPLLKFHLLNGRTDDEVDRLLETAHRFMLRSFRVPEQDRYQIATEYEPSRLRALDTGLGFERTEFCSP</sequence>
<dbReference type="AlphaFoldDB" id="A0AAE2T012"/>
<proteinExistence type="predicted"/>
<dbReference type="RefSeq" id="WP_183609746.1">
    <property type="nucleotide sequence ID" value="NZ_JACHAZ010000008.1"/>
</dbReference>
<organism evidence="1 2">
    <name type="scientific">Rhizobium leguminosarum</name>
    <dbReference type="NCBI Taxonomy" id="384"/>
    <lineage>
        <taxon>Bacteria</taxon>
        <taxon>Pseudomonadati</taxon>
        <taxon>Pseudomonadota</taxon>
        <taxon>Alphaproteobacteria</taxon>
        <taxon>Hyphomicrobiales</taxon>
        <taxon>Rhizobiaceae</taxon>
        <taxon>Rhizobium/Agrobacterium group</taxon>
        <taxon>Rhizobium</taxon>
    </lineage>
</organism>
<evidence type="ECO:0000313" key="1">
    <source>
        <dbReference type="EMBL" id="MBB4293128.1"/>
    </source>
</evidence>
<dbReference type="PANTHER" id="PTHR38460:SF1">
    <property type="entry name" value="TAUTOMERASE YOLI-RELATED"/>
    <property type="match status" value="1"/>
</dbReference>
<accession>A0AAE2T012</accession>
<name>A0AAE2T012_RHILE</name>
<dbReference type="Proteomes" id="UP000538507">
    <property type="component" value="Unassembled WGS sequence"/>
</dbReference>
<gene>
    <name evidence="1" type="ORF">GGE16_005213</name>
</gene>
<reference evidence="1 2" key="1">
    <citation type="submission" date="2020-08" db="EMBL/GenBank/DDBJ databases">
        <title>Genomic Encyclopedia of Type Strains, Phase IV (KMG-V): Genome sequencing to study the core and pangenomes of soil and plant-associated prokaryotes.</title>
        <authorList>
            <person name="Whitman W."/>
        </authorList>
    </citation>
    <scope>NUCLEOTIDE SEQUENCE [LARGE SCALE GENOMIC DNA]</scope>
    <source>
        <strain evidence="1 2">SEMIA 415</strain>
    </source>
</reference>
<comment type="caution">
    <text evidence="1">The sequence shown here is derived from an EMBL/GenBank/DDBJ whole genome shotgun (WGS) entry which is preliminary data.</text>
</comment>
<protein>
    <submittedName>
        <fullName evidence="1">Uncharacterized protein</fullName>
    </submittedName>
</protein>
<evidence type="ECO:0000313" key="2">
    <source>
        <dbReference type="Proteomes" id="UP000538507"/>
    </source>
</evidence>
<dbReference type="SUPFAM" id="SSF55331">
    <property type="entry name" value="Tautomerase/MIF"/>
    <property type="match status" value="1"/>
</dbReference>
<dbReference type="InterPro" id="IPR037479">
    <property type="entry name" value="Tauto_MSAD"/>
</dbReference>
<dbReference type="PANTHER" id="PTHR38460">
    <property type="entry name" value="TAUTOMERASE YOLI-RELATED"/>
    <property type="match status" value="1"/>
</dbReference>